<keyword evidence="1" id="KW-0732">Signal</keyword>
<dbReference type="Pfam" id="PF11937">
    <property type="entry name" value="DUF3455"/>
    <property type="match status" value="1"/>
</dbReference>
<reference evidence="2 3" key="1">
    <citation type="journal article" date="2016" name="Mol. Biol. Evol.">
        <title>Comparative Genomics of Early-Diverging Mushroom-Forming Fungi Provides Insights into the Origins of Lignocellulose Decay Capabilities.</title>
        <authorList>
            <person name="Nagy L.G."/>
            <person name="Riley R."/>
            <person name="Tritt A."/>
            <person name="Adam C."/>
            <person name="Daum C."/>
            <person name="Floudas D."/>
            <person name="Sun H."/>
            <person name="Yadav J.S."/>
            <person name="Pangilinan J."/>
            <person name="Larsson K.H."/>
            <person name="Matsuura K."/>
            <person name="Barry K."/>
            <person name="Labutti K."/>
            <person name="Kuo R."/>
            <person name="Ohm R.A."/>
            <person name="Bhattacharya S.S."/>
            <person name="Shirouzu T."/>
            <person name="Yoshinaga Y."/>
            <person name="Martin F.M."/>
            <person name="Grigoriev I.V."/>
            <person name="Hibbett D.S."/>
        </authorList>
    </citation>
    <scope>NUCLEOTIDE SEQUENCE [LARGE SCALE GENOMIC DNA]</scope>
    <source>
        <strain evidence="2 3">HHB12029</strain>
    </source>
</reference>
<feature type="chain" id="PRO_5007860698" description="Malate dehydrogenase" evidence="1">
    <location>
        <begin position="19"/>
        <end position="239"/>
    </location>
</feature>
<dbReference type="OrthoDB" id="1859733at2759"/>
<sequence>MRASVFASVALFAASALGGVLSPSPVEGRELKISRCDVSSATLPLPAPGTTAIAAPNVSVAKPKFIAVGLGVQNYTCNAATGTYTSAGAVASLFDISCLASSPLFPHIQDIAFALDQAGPIAAKTLEAILGAVCLKLGDHYFVTSPSGTGISPKFDFTKSMHDSNAFVLAARAGGVAAPNTAEDVDWLQLSNVQGALAKFVYRVQTKGGQPAKTCAGTEFSSVPYAAQYWLTAVSGFYA</sequence>
<evidence type="ECO:0000313" key="2">
    <source>
        <dbReference type="EMBL" id="KZV96102.1"/>
    </source>
</evidence>
<dbReference type="InParanoid" id="A0A165KBV5"/>
<dbReference type="Proteomes" id="UP000077266">
    <property type="component" value="Unassembled WGS sequence"/>
</dbReference>
<keyword evidence="3" id="KW-1185">Reference proteome</keyword>
<name>A0A165KBV5_EXIGL</name>
<feature type="signal peptide" evidence="1">
    <location>
        <begin position="1"/>
        <end position="18"/>
    </location>
</feature>
<organism evidence="2 3">
    <name type="scientific">Exidia glandulosa HHB12029</name>
    <dbReference type="NCBI Taxonomy" id="1314781"/>
    <lineage>
        <taxon>Eukaryota</taxon>
        <taxon>Fungi</taxon>
        <taxon>Dikarya</taxon>
        <taxon>Basidiomycota</taxon>
        <taxon>Agaricomycotina</taxon>
        <taxon>Agaricomycetes</taxon>
        <taxon>Auriculariales</taxon>
        <taxon>Exidiaceae</taxon>
        <taxon>Exidia</taxon>
    </lineage>
</organism>
<dbReference type="InterPro" id="IPR021851">
    <property type="entry name" value="DUF3455"/>
</dbReference>
<evidence type="ECO:0000256" key="1">
    <source>
        <dbReference type="SAM" id="SignalP"/>
    </source>
</evidence>
<evidence type="ECO:0000313" key="3">
    <source>
        <dbReference type="Proteomes" id="UP000077266"/>
    </source>
</evidence>
<gene>
    <name evidence="2" type="ORF">EXIGLDRAFT_706116</name>
</gene>
<evidence type="ECO:0008006" key="4">
    <source>
        <dbReference type="Google" id="ProtNLM"/>
    </source>
</evidence>
<dbReference type="EMBL" id="KV425947">
    <property type="protein sequence ID" value="KZV96102.1"/>
    <property type="molecule type" value="Genomic_DNA"/>
</dbReference>
<accession>A0A165KBV5</accession>
<dbReference type="AlphaFoldDB" id="A0A165KBV5"/>
<dbReference type="PANTHER" id="PTHR35567:SF1">
    <property type="entry name" value="CONSERVED FUNGAL PROTEIN (AFU_ORTHOLOGUE AFUA_1G14230)"/>
    <property type="match status" value="1"/>
</dbReference>
<protein>
    <recommendedName>
        <fullName evidence="4">Malate dehydrogenase</fullName>
    </recommendedName>
</protein>
<dbReference type="PANTHER" id="PTHR35567">
    <property type="entry name" value="MALATE DEHYDROGENASE (AFU_ORTHOLOGUE AFUA_2G13800)"/>
    <property type="match status" value="1"/>
</dbReference>
<proteinExistence type="predicted"/>